<accession>A0A242KBP9</accession>
<dbReference type="AlphaFoldDB" id="A0A242KBP9"/>
<evidence type="ECO:0000313" key="2">
    <source>
        <dbReference type="EMBL" id="WYJ88652.1"/>
    </source>
</evidence>
<reference evidence="1" key="1">
    <citation type="submission" date="2017-05" db="EMBL/GenBank/DDBJ databases">
        <title>The Genome Sequence of Enterococcus sp. 9E7_DIV0242.</title>
        <authorList>
            <consortium name="The Broad Institute Genomics Platform"/>
            <consortium name="The Broad Institute Genomic Center for Infectious Diseases"/>
            <person name="Earl A."/>
            <person name="Manson A."/>
            <person name="Schwartman J."/>
            <person name="Gilmore M."/>
            <person name="Abouelleil A."/>
            <person name="Cao P."/>
            <person name="Chapman S."/>
            <person name="Cusick C."/>
            <person name="Shea T."/>
            <person name="Young S."/>
            <person name="Neafsey D."/>
            <person name="Nusbaum C."/>
            <person name="Birren B."/>
        </authorList>
    </citation>
    <scope>NUCLEOTIDE SEQUENCE [LARGE SCALE GENOMIC DNA]</scope>
    <source>
        <strain evidence="1">9E7_DIV0242</strain>
    </source>
</reference>
<dbReference type="Proteomes" id="UP000195141">
    <property type="component" value="Chromosome"/>
</dbReference>
<reference evidence="2" key="3">
    <citation type="submission" date="2024-03" db="EMBL/GenBank/DDBJ databases">
        <title>The Genome Sequence of Enterococcus sp. DIV0242b.</title>
        <authorList>
            <consortium name="The Broad Institute Genomics Platform"/>
            <consortium name="The Broad Institute Microbial Omics Core"/>
            <consortium name="The Broad Institute Genomic Center for Infectious Diseases"/>
            <person name="Earl A."/>
            <person name="Manson A."/>
            <person name="Gilmore M."/>
            <person name="Schwartman J."/>
            <person name="Shea T."/>
            <person name="Abouelleil A."/>
            <person name="Cao P."/>
            <person name="Chapman S."/>
            <person name="Cusick C."/>
            <person name="Young S."/>
            <person name="Neafsey D."/>
            <person name="Nusbaum C."/>
            <person name="Birren B."/>
        </authorList>
    </citation>
    <scope>NUCLEOTIDE SEQUENCE</scope>
    <source>
        <strain evidence="2">9E7_DIV0242</strain>
    </source>
</reference>
<reference evidence="2" key="2">
    <citation type="submission" date="2017-05" db="EMBL/GenBank/DDBJ databases">
        <authorList>
            <consortium name="The Broad Institute Genomics Platform"/>
            <consortium name="The Broad Institute Genomic Center for Infectious Diseases"/>
            <person name="Earl A."/>
            <person name="Manson A."/>
            <person name="Schwartman J."/>
            <person name="Gilmore M."/>
            <person name="Abouelleil A."/>
            <person name="Cao P."/>
            <person name="Chapman S."/>
            <person name="Cusick C."/>
            <person name="Shea T."/>
            <person name="Young S."/>
            <person name="Neafsey D."/>
            <person name="Nusbaum C."/>
            <person name="Birren B."/>
        </authorList>
    </citation>
    <scope>NUCLEOTIDE SEQUENCE</scope>
    <source>
        <strain evidence="2">9E7_DIV0242</strain>
    </source>
</reference>
<protein>
    <submittedName>
        <fullName evidence="1">Uncharacterized protein</fullName>
    </submittedName>
</protein>
<proteinExistence type="predicted"/>
<sequence length="39" mass="4503">MIIAEGFFPENITGFGVVERDKHCDEVLRTQVYQAVRMC</sequence>
<evidence type="ECO:0000313" key="3">
    <source>
        <dbReference type="Proteomes" id="UP000195141"/>
    </source>
</evidence>
<dbReference type="EMBL" id="CP147247">
    <property type="protein sequence ID" value="WYJ88652.1"/>
    <property type="molecule type" value="Genomic_DNA"/>
</dbReference>
<evidence type="ECO:0000313" key="1">
    <source>
        <dbReference type="EMBL" id="OTP18591.1"/>
    </source>
</evidence>
<gene>
    <name evidence="2" type="ORF">A5888_000371</name>
    <name evidence="1" type="ORF">A5888_000405</name>
</gene>
<keyword evidence="3" id="KW-1185">Reference proteome</keyword>
<name>A0A242KBP9_9ENTE</name>
<dbReference type="EMBL" id="NGMM01000001">
    <property type="protein sequence ID" value="OTP18591.1"/>
    <property type="molecule type" value="Genomic_DNA"/>
</dbReference>
<organism evidence="1">
    <name type="scientific">Candidatus Enterococcus clewellii</name>
    <dbReference type="NCBI Taxonomy" id="1834193"/>
    <lineage>
        <taxon>Bacteria</taxon>
        <taxon>Bacillati</taxon>
        <taxon>Bacillota</taxon>
        <taxon>Bacilli</taxon>
        <taxon>Lactobacillales</taxon>
        <taxon>Enterococcaceae</taxon>
        <taxon>Enterococcus</taxon>
    </lineage>
</organism>